<dbReference type="Proteomes" id="UP000240009">
    <property type="component" value="Unassembled WGS sequence"/>
</dbReference>
<name>A0A2S8EZB3_9BACT</name>
<protein>
    <submittedName>
        <fullName evidence="1">Uncharacterized protein</fullName>
    </submittedName>
</protein>
<reference evidence="1 2" key="1">
    <citation type="submission" date="2018-02" db="EMBL/GenBank/DDBJ databases">
        <title>Comparative genomes isolates from brazilian mangrove.</title>
        <authorList>
            <person name="Araujo J.E."/>
            <person name="Taketani R.G."/>
            <person name="Silva M.C.P."/>
            <person name="Loureco M.V."/>
            <person name="Andreote F.D."/>
        </authorList>
    </citation>
    <scope>NUCLEOTIDE SEQUENCE [LARGE SCALE GENOMIC DNA]</scope>
    <source>
        <strain evidence="1 2">HEX-2 MGV</strain>
    </source>
</reference>
<evidence type="ECO:0000313" key="2">
    <source>
        <dbReference type="Proteomes" id="UP000240009"/>
    </source>
</evidence>
<dbReference type="EMBL" id="PUIA01000085">
    <property type="protein sequence ID" value="PQO25260.1"/>
    <property type="molecule type" value="Genomic_DNA"/>
</dbReference>
<evidence type="ECO:0000313" key="1">
    <source>
        <dbReference type="EMBL" id="PQO25260.1"/>
    </source>
</evidence>
<organism evidence="1 2">
    <name type="scientific">Blastopirellula marina</name>
    <dbReference type="NCBI Taxonomy" id="124"/>
    <lineage>
        <taxon>Bacteria</taxon>
        <taxon>Pseudomonadati</taxon>
        <taxon>Planctomycetota</taxon>
        <taxon>Planctomycetia</taxon>
        <taxon>Pirellulales</taxon>
        <taxon>Pirellulaceae</taxon>
        <taxon>Blastopirellula</taxon>
    </lineage>
</organism>
<dbReference type="AlphaFoldDB" id="A0A2S8EZB3"/>
<accession>A0A2S8EZB3</accession>
<proteinExistence type="predicted"/>
<sequence length="66" mass="7837">MGGMLYVRSDLMDRSIEKDAFKRFLPIRSTLMRSSGNLTRSCGMVRIWLTYFEHAFERVLPLEFLF</sequence>
<comment type="caution">
    <text evidence="1">The sequence shown here is derived from an EMBL/GenBank/DDBJ whole genome shotgun (WGS) entry which is preliminary data.</text>
</comment>
<gene>
    <name evidence="1" type="ORF">C5Y96_25490</name>
</gene>